<dbReference type="EMBL" id="QICL01000011">
    <property type="protein sequence ID" value="PXV64085.1"/>
    <property type="molecule type" value="Genomic_DNA"/>
</dbReference>
<proteinExistence type="predicted"/>
<name>A0A2V3PNN4_9BACT</name>
<evidence type="ECO:0000313" key="2">
    <source>
        <dbReference type="EMBL" id="PXV64085.1"/>
    </source>
</evidence>
<accession>A0A2V3PNN4</accession>
<sequence>MKQLLTALLILSIHLTLNAQIYNKPIRIEYDVYHIKKNDTIKSTLYLECTGNKWSFQNKHIDDSWAIRWIQKDSKTSNDYFEETGVKETSEKIFLHPPRFKEYAILEFCPFPLIHYPLEIGKNWEWELENIPEIYYRALNNPTKLKTTVRNKYRITKKTSWFYKKANTHIECFEVEAIGETSLGITKLTFYFSPQYGFIYLNFETLNKDRFILMFKQQTANLKFESKSK</sequence>
<dbReference type="AlphaFoldDB" id="A0A2V3PNN4"/>
<evidence type="ECO:0008006" key="4">
    <source>
        <dbReference type="Google" id="ProtNLM"/>
    </source>
</evidence>
<feature type="chain" id="PRO_5016145450" description="DUF3108 domain-containing protein" evidence="1">
    <location>
        <begin position="20"/>
        <end position="229"/>
    </location>
</feature>
<protein>
    <recommendedName>
        <fullName evidence="4">DUF3108 domain-containing protein</fullName>
    </recommendedName>
</protein>
<dbReference type="OrthoDB" id="980385at2"/>
<keyword evidence="1" id="KW-0732">Signal</keyword>
<organism evidence="2 3">
    <name type="scientific">Dysgonomonas alginatilytica</name>
    <dbReference type="NCBI Taxonomy" id="1605892"/>
    <lineage>
        <taxon>Bacteria</taxon>
        <taxon>Pseudomonadati</taxon>
        <taxon>Bacteroidota</taxon>
        <taxon>Bacteroidia</taxon>
        <taxon>Bacteroidales</taxon>
        <taxon>Dysgonomonadaceae</taxon>
        <taxon>Dysgonomonas</taxon>
    </lineage>
</organism>
<keyword evidence="3" id="KW-1185">Reference proteome</keyword>
<dbReference type="RefSeq" id="WP_110310646.1">
    <property type="nucleotide sequence ID" value="NZ_QICL01000011.1"/>
</dbReference>
<gene>
    <name evidence="2" type="ORF">CLV62_11143</name>
</gene>
<evidence type="ECO:0000256" key="1">
    <source>
        <dbReference type="SAM" id="SignalP"/>
    </source>
</evidence>
<reference evidence="2 3" key="1">
    <citation type="submission" date="2018-03" db="EMBL/GenBank/DDBJ databases">
        <title>Genomic Encyclopedia of Archaeal and Bacterial Type Strains, Phase II (KMG-II): from individual species to whole genera.</title>
        <authorList>
            <person name="Goeker M."/>
        </authorList>
    </citation>
    <scope>NUCLEOTIDE SEQUENCE [LARGE SCALE GENOMIC DNA]</scope>
    <source>
        <strain evidence="2 3">DSM 100214</strain>
    </source>
</reference>
<feature type="signal peptide" evidence="1">
    <location>
        <begin position="1"/>
        <end position="19"/>
    </location>
</feature>
<evidence type="ECO:0000313" key="3">
    <source>
        <dbReference type="Proteomes" id="UP000247973"/>
    </source>
</evidence>
<comment type="caution">
    <text evidence="2">The sequence shown here is derived from an EMBL/GenBank/DDBJ whole genome shotgun (WGS) entry which is preliminary data.</text>
</comment>
<dbReference type="Proteomes" id="UP000247973">
    <property type="component" value="Unassembled WGS sequence"/>
</dbReference>